<name>A0A5B7F2H6_PORTR</name>
<dbReference type="Proteomes" id="UP000324222">
    <property type="component" value="Unassembled WGS sequence"/>
</dbReference>
<dbReference type="AlphaFoldDB" id="A0A5B7F2H6"/>
<organism evidence="1 2">
    <name type="scientific">Portunus trituberculatus</name>
    <name type="common">Swimming crab</name>
    <name type="synonym">Neptunus trituberculatus</name>
    <dbReference type="NCBI Taxonomy" id="210409"/>
    <lineage>
        <taxon>Eukaryota</taxon>
        <taxon>Metazoa</taxon>
        <taxon>Ecdysozoa</taxon>
        <taxon>Arthropoda</taxon>
        <taxon>Crustacea</taxon>
        <taxon>Multicrustacea</taxon>
        <taxon>Malacostraca</taxon>
        <taxon>Eumalacostraca</taxon>
        <taxon>Eucarida</taxon>
        <taxon>Decapoda</taxon>
        <taxon>Pleocyemata</taxon>
        <taxon>Brachyura</taxon>
        <taxon>Eubrachyura</taxon>
        <taxon>Portunoidea</taxon>
        <taxon>Portunidae</taxon>
        <taxon>Portuninae</taxon>
        <taxon>Portunus</taxon>
    </lineage>
</organism>
<proteinExistence type="predicted"/>
<comment type="caution">
    <text evidence="1">The sequence shown here is derived from an EMBL/GenBank/DDBJ whole genome shotgun (WGS) entry which is preliminary data.</text>
</comment>
<accession>A0A5B7F2H6</accession>
<reference evidence="1 2" key="1">
    <citation type="submission" date="2019-05" db="EMBL/GenBank/DDBJ databases">
        <title>Another draft genome of Portunus trituberculatus and its Hox gene families provides insights of decapod evolution.</title>
        <authorList>
            <person name="Jeong J.-H."/>
            <person name="Song I."/>
            <person name="Kim S."/>
            <person name="Choi T."/>
            <person name="Kim D."/>
            <person name="Ryu S."/>
            <person name="Kim W."/>
        </authorList>
    </citation>
    <scope>NUCLEOTIDE SEQUENCE [LARGE SCALE GENOMIC DNA]</scope>
    <source>
        <tissue evidence="1">Muscle</tissue>
    </source>
</reference>
<dbReference type="EMBL" id="VSRR010004397">
    <property type="protein sequence ID" value="MPC39546.1"/>
    <property type="molecule type" value="Genomic_DNA"/>
</dbReference>
<keyword evidence="2" id="KW-1185">Reference proteome</keyword>
<gene>
    <name evidence="1" type="ORF">E2C01_033087</name>
</gene>
<evidence type="ECO:0000313" key="1">
    <source>
        <dbReference type="EMBL" id="MPC39546.1"/>
    </source>
</evidence>
<evidence type="ECO:0000313" key="2">
    <source>
        <dbReference type="Proteomes" id="UP000324222"/>
    </source>
</evidence>
<sequence length="64" mass="7144">MTGLDYSAHSSSEFILFVQAKKIFNSVPLDKSDAGELAEGVQTRCDWITDCSVEVVVLPYNFDR</sequence>
<protein>
    <submittedName>
        <fullName evidence="1">Uncharacterized protein</fullName>
    </submittedName>
</protein>